<organism evidence="1 2">
    <name type="scientific">Thalassospira mesophila</name>
    <dbReference type="NCBI Taxonomy" id="1293891"/>
    <lineage>
        <taxon>Bacteria</taxon>
        <taxon>Pseudomonadati</taxon>
        <taxon>Pseudomonadota</taxon>
        <taxon>Alphaproteobacteria</taxon>
        <taxon>Rhodospirillales</taxon>
        <taxon>Thalassospiraceae</taxon>
        <taxon>Thalassospira</taxon>
    </lineage>
</organism>
<dbReference type="EMBL" id="JFKA01000001">
    <property type="protein sequence ID" value="OSQ40728.1"/>
    <property type="molecule type" value="Genomic_DNA"/>
</dbReference>
<evidence type="ECO:0000313" key="1">
    <source>
        <dbReference type="EMBL" id="OSQ40728.1"/>
    </source>
</evidence>
<dbReference type="STRING" id="1293891.TMES_03220"/>
<keyword evidence="2" id="KW-1185">Reference proteome</keyword>
<comment type="caution">
    <text evidence="1">The sequence shown here is derived from an EMBL/GenBank/DDBJ whole genome shotgun (WGS) entry which is preliminary data.</text>
</comment>
<name>A0A1Y2L6E9_9PROT</name>
<reference evidence="1 2" key="1">
    <citation type="submission" date="2014-03" db="EMBL/GenBank/DDBJ databases">
        <title>The draft genome sequence of Thalassospira mesophila JCM 18969.</title>
        <authorList>
            <person name="Lai Q."/>
            <person name="Shao Z."/>
        </authorList>
    </citation>
    <scope>NUCLEOTIDE SEQUENCE [LARGE SCALE GENOMIC DNA]</scope>
    <source>
        <strain evidence="1 2">JCM 18969</strain>
    </source>
</reference>
<accession>A0A1Y2L6E9</accession>
<dbReference type="AlphaFoldDB" id="A0A1Y2L6E9"/>
<proteinExistence type="predicted"/>
<evidence type="ECO:0000313" key="2">
    <source>
        <dbReference type="Proteomes" id="UP000193391"/>
    </source>
</evidence>
<protein>
    <submittedName>
        <fullName evidence="1">Uncharacterized protein</fullName>
    </submittedName>
</protein>
<dbReference type="OrthoDB" id="8453416at2"/>
<sequence>MIDYNGMINKQFCAFDTNYISQQKKFASRMSPLEDRLSALQEQGHSMAASDQRMIECKWLLQYTADWNALQAAVALLSESLKDTNQEWAEVQSSVDGSWGPCYSQWFLKVDAMIDAVNELADQGEAPQYPFDFLAPIATIDGMKAWLNDHRTSKILADGIDRRDALGAVTAVLSEMCFKSEIRDYFRQYVKGFDLGDDYIAAYKAWLDEWQDPETGYWGAWFEQEDGSLVKTTDLSLSFHNISYQHGKVAYWPEVFATTLSLRDGTYPYGWKHNGDFNNHNNYDVAKIFAEGWSSVDDATHQQASEDLSTLLDWCLNVSMTQDGGFIDDDSFYNSVGAAYYYGVSFLDEIGYFDPSKCFWTDETFPEGPALCGKIQKNMKSHDLDDDEADAAMEKLVDACGDCSKSNKRRTVH</sequence>
<dbReference type="Proteomes" id="UP000193391">
    <property type="component" value="Unassembled WGS sequence"/>
</dbReference>
<gene>
    <name evidence="1" type="ORF">TMES_03220</name>
</gene>